<comment type="similarity">
    <text evidence="5 7">Belongs to the PTH family.</text>
</comment>
<keyword evidence="4 7" id="KW-0694">RNA-binding</keyword>
<evidence type="ECO:0000256" key="4">
    <source>
        <dbReference type="ARBA" id="ARBA00022884"/>
    </source>
</evidence>
<keyword evidence="3 7" id="KW-0378">Hydrolase</keyword>
<feature type="binding site" evidence="7">
    <location>
        <position position="203"/>
    </location>
    <ligand>
        <name>tRNA</name>
        <dbReference type="ChEBI" id="CHEBI:17843"/>
    </ligand>
</feature>
<dbReference type="HAMAP" id="MF_00083">
    <property type="entry name" value="Pept_tRNA_hydro_bact"/>
    <property type="match status" value="1"/>
</dbReference>
<dbReference type="SUPFAM" id="SSF53178">
    <property type="entry name" value="Peptidyl-tRNA hydrolase-like"/>
    <property type="match status" value="2"/>
</dbReference>
<dbReference type="InterPro" id="IPR036416">
    <property type="entry name" value="Pept_tRNA_hydro_sf"/>
</dbReference>
<organism evidence="8 9">
    <name type="scientific">Saltatorellus ferox</name>
    <dbReference type="NCBI Taxonomy" id="2528018"/>
    <lineage>
        <taxon>Bacteria</taxon>
        <taxon>Pseudomonadati</taxon>
        <taxon>Planctomycetota</taxon>
        <taxon>Planctomycetia</taxon>
        <taxon>Planctomycetia incertae sedis</taxon>
        <taxon>Saltatorellus</taxon>
    </lineage>
</organism>
<dbReference type="InterPro" id="IPR018171">
    <property type="entry name" value="Pept_tRNA_hydro_CS"/>
</dbReference>
<comment type="catalytic activity">
    <reaction evidence="7">
        <text>an N-acyl-L-alpha-aminoacyl-tRNA + H2O = an N-acyl-L-amino acid + a tRNA + H(+)</text>
        <dbReference type="Rhea" id="RHEA:54448"/>
        <dbReference type="Rhea" id="RHEA-COMP:10123"/>
        <dbReference type="Rhea" id="RHEA-COMP:13883"/>
        <dbReference type="ChEBI" id="CHEBI:15377"/>
        <dbReference type="ChEBI" id="CHEBI:15378"/>
        <dbReference type="ChEBI" id="CHEBI:59874"/>
        <dbReference type="ChEBI" id="CHEBI:78442"/>
        <dbReference type="ChEBI" id="CHEBI:138191"/>
        <dbReference type="EC" id="3.1.1.29"/>
    </reaction>
</comment>
<evidence type="ECO:0000313" key="9">
    <source>
        <dbReference type="Proteomes" id="UP000320390"/>
    </source>
</evidence>
<dbReference type="EMBL" id="CP036434">
    <property type="protein sequence ID" value="QDV06612.1"/>
    <property type="molecule type" value="Genomic_DNA"/>
</dbReference>
<dbReference type="PANTHER" id="PTHR17224">
    <property type="entry name" value="PEPTIDYL-TRNA HYDROLASE"/>
    <property type="match status" value="1"/>
</dbReference>
<evidence type="ECO:0000256" key="7">
    <source>
        <dbReference type="HAMAP-Rule" id="MF_00083"/>
    </source>
</evidence>
<comment type="function">
    <text evidence="7">Catalyzes the release of premature peptidyl moieties from peptidyl-tRNA molecules trapped in stalled 50S ribosomal subunits, and thus maintains levels of free tRNAs and 50S ribosomes.</text>
</comment>
<feature type="site" description="Discriminates between blocked and unblocked aminoacyl-tRNA" evidence="7">
    <location>
        <position position="54"/>
    </location>
</feature>
<feature type="active site" description="Proton acceptor" evidence="7">
    <location>
        <position position="64"/>
    </location>
</feature>
<feature type="site" description="Stabilizes the basic form of H active site to accept a proton" evidence="7">
    <location>
        <position position="182"/>
    </location>
</feature>
<proteinExistence type="inferred from homology"/>
<reference evidence="8 9" key="1">
    <citation type="submission" date="2019-02" db="EMBL/GenBank/DDBJ databases">
        <title>Deep-cultivation of Planctomycetes and their phenomic and genomic characterization uncovers novel biology.</title>
        <authorList>
            <person name="Wiegand S."/>
            <person name="Jogler M."/>
            <person name="Boedeker C."/>
            <person name="Pinto D."/>
            <person name="Vollmers J."/>
            <person name="Rivas-Marin E."/>
            <person name="Kohn T."/>
            <person name="Peeters S.H."/>
            <person name="Heuer A."/>
            <person name="Rast P."/>
            <person name="Oberbeckmann S."/>
            <person name="Bunk B."/>
            <person name="Jeske O."/>
            <person name="Meyerdierks A."/>
            <person name="Storesund J.E."/>
            <person name="Kallscheuer N."/>
            <person name="Luecker S."/>
            <person name="Lage O.M."/>
            <person name="Pohl T."/>
            <person name="Merkel B.J."/>
            <person name="Hornburger P."/>
            <person name="Mueller R.-W."/>
            <person name="Bruemmer F."/>
            <person name="Labrenz M."/>
            <person name="Spormann A.M."/>
            <person name="Op den Camp H."/>
            <person name="Overmann J."/>
            <person name="Amann R."/>
            <person name="Jetten M.S.M."/>
            <person name="Mascher T."/>
            <person name="Medema M.H."/>
            <person name="Devos D.P."/>
            <person name="Kaster A.-K."/>
            <person name="Ovreas L."/>
            <person name="Rohde M."/>
            <person name="Galperin M.Y."/>
            <person name="Jogler C."/>
        </authorList>
    </citation>
    <scope>NUCLEOTIDE SEQUENCE [LARGE SCALE GENOMIC DNA]</scope>
    <source>
        <strain evidence="8 9">Poly30</strain>
    </source>
</reference>
<feature type="binding site" evidence="7">
    <location>
        <position position="59"/>
    </location>
    <ligand>
        <name>tRNA</name>
        <dbReference type="ChEBI" id="CHEBI:17843"/>
    </ligand>
</feature>
<comment type="subcellular location">
    <subcellularLocation>
        <location evidence="7">Cytoplasm</location>
    </subcellularLocation>
</comment>
<evidence type="ECO:0000256" key="3">
    <source>
        <dbReference type="ARBA" id="ARBA00022801"/>
    </source>
</evidence>
<evidence type="ECO:0000256" key="1">
    <source>
        <dbReference type="ARBA" id="ARBA00013260"/>
    </source>
</evidence>
<feature type="binding site" evidence="7">
    <location>
        <position position="128"/>
    </location>
    <ligand>
        <name>tRNA</name>
        <dbReference type="ChEBI" id="CHEBI:17843"/>
    </ligand>
</feature>
<accession>A0A518ER88</accession>
<dbReference type="GO" id="GO:0000049">
    <property type="term" value="F:tRNA binding"/>
    <property type="evidence" value="ECO:0007669"/>
    <property type="project" value="UniProtKB-UniRule"/>
</dbReference>
<dbReference type="GO" id="GO:0005737">
    <property type="term" value="C:cytoplasm"/>
    <property type="evidence" value="ECO:0007669"/>
    <property type="project" value="UniProtKB-SubCell"/>
</dbReference>
<dbReference type="GO" id="GO:0004045">
    <property type="term" value="F:peptidyl-tRNA hydrolase activity"/>
    <property type="evidence" value="ECO:0007669"/>
    <property type="project" value="UniProtKB-UniRule"/>
</dbReference>
<comment type="function">
    <text evidence="7">Hydrolyzes ribosome-free peptidyl-tRNAs (with 1 or more amino acids incorporated), which drop off the ribosome during protein synthesis, or as a result of ribosome stalling.</text>
</comment>
<dbReference type="PROSITE" id="PS01195">
    <property type="entry name" value="PEPT_TRNA_HYDROL_1"/>
    <property type="match status" value="1"/>
</dbReference>
<keyword evidence="7" id="KW-0963">Cytoplasm</keyword>
<evidence type="ECO:0000256" key="5">
    <source>
        <dbReference type="ARBA" id="ARBA00038063"/>
    </source>
</evidence>
<dbReference type="CDD" id="cd00462">
    <property type="entry name" value="PTH"/>
    <property type="match status" value="1"/>
</dbReference>
<name>A0A518ER88_9BACT</name>
<dbReference type="GO" id="GO:0006515">
    <property type="term" value="P:protein quality control for misfolded or incompletely synthesized proteins"/>
    <property type="evidence" value="ECO:0007669"/>
    <property type="project" value="UniProtKB-UniRule"/>
</dbReference>
<dbReference type="Gene3D" id="3.40.50.1470">
    <property type="entry name" value="Peptidyl-tRNA hydrolase"/>
    <property type="match status" value="1"/>
</dbReference>
<dbReference type="PANTHER" id="PTHR17224:SF1">
    <property type="entry name" value="PEPTIDYL-TRNA HYDROLASE"/>
    <property type="match status" value="1"/>
</dbReference>
<dbReference type="InterPro" id="IPR001328">
    <property type="entry name" value="Pept_tRNA_hydro"/>
</dbReference>
<dbReference type="AlphaFoldDB" id="A0A518ER88"/>
<gene>
    <name evidence="7 8" type="primary">pth</name>
    <name evidence="8" type="ORF">Poly30_21220</name>
</gene>
<keyword evidence="9" id="KW-1185">Reference proteome</keyword>
<dbReference type="EC" id="3.1.1.29" evidence="1 7"/>
<dbReference type="Pfam" id="PF01195">
    <property type="entry name" value="Pept_tRNA_hydro"/>
    <property type="match status" value="2"/>
</dbReference>
<dbReference type="Proteomes" id="UP000320390">
    <property type="component" value="Chromosome"/>
</dbReference>
<feature type="binding site" evidence="7">
    <location>
        <position position="126"/>
    </location>
    <ligand>
        <name>tRNA</name>
        <dbReference type="ChEBI" id="CHEBI:17843"/>
    </ligand>
</feature>
<evidence type="ECO:0000256" key="2">
    <source>
        <dbReference type="ARBA" id="ARBA00022555"/>
    </source>
</evidence>
<evidence type="ECO:0000256" key="6">
    <source>
        <dbReference type="ARBA" id="ARBA00050038"/>
    </source>
</evidence>
<dbReference type="GO" id="GO:0072344">
    <property type="term" value="P:rescue of stalled ribosome"/>
    <property type="evidence" value="ECO:0007669"/>
    <property type="project" value="UniProtKB-UniRule"/>
</dbReference>
<keyword evidence="2 7" id="KW-0820">tRNA-binding</keyword>
<protein>
    <recommendedName>
        <fullName evidence="6 7">Peptidyl-tRNA hydrolase</fullName>
        <shortName evidence="7">Pth</shortName>
        <ecNumber evidence="1 7">3.1.1.29</ecNumber>
    </recommendedName>
</protein>
<evidence type="ECO:0000313" key="8">
    <source>
        <dbReference type="EMBL" id="QDV06612.1"/>
    </source>
</evidence>
<sequence length="279" mass="30849">MALGSYTAKRAPGLASRFPFRFFETRSLSSLLWIDPMDSSKAQSPARLIVGLGNPGKEYEWTRHNVGFHVLDRLAEKRGVLFRGPSRLEGWDGPRGFEWGEAPANADALEAGRPASASFLLKPGTYMNRSGDIVAPIARWLARRSFLDVRPAALPAEGEIDSGPSALPDFEPDPASILVVYDDMDLEPGRLRLRPHGGHGGQNGMRSIMDRLQTRDFPRLRVGIGRAGTDAARHVLSPFSPAEREDLEITIAEAVESLEAWLDGETFADVMTRFHSRWN</sequence>
<comment type="subunit">
    <text evidence="7">Monomer.</text>
</comment>